<dbReference type="Proteomes" id="UP000290288">
    <property type="component" value="Unassembled WGS sequence"/>
</dbReference>
<dbReference type="EMBL" id="SDEE01000031">
    <property type="protein sequence ID" value="RXW23855.1"/>
    <property type="molecule type" value="Genomic_DNA"/>
</dbReference>
<evidence type="ECO:0000313" key="2">
    <source>
        <dbReference type="EMBL" id="RXW23855.1"/>
    </source>
</evidence>
<comment type="caution">
    <text evidence="2">The sequence shown here is derived from an EMBL/GenBank/DDBJ whole genome shotgun (WGS) entry which is preliminary data.</text>
</comment>
<feature type="region of interest" description="Disordered" evidence="1">
    <location>
        <begin position="302"/>
        <end position="365"/>
    </location>
</feature>
<proteinExistence type="predicted"/>
<dbReference type="STRING" id="2316362.A0A4Q2DXX4"/>
<name>A0A4Q2DXX4_9AGAR</name>
<feature type="compositionally biased region" description="Low complexity" evidence="1">
    <location>
        <begin position="343"/>
        <end position="352"/>
    </location>
</feature>
<sequence>MPPPTPSRPTSPERTAKEGAPSDNLTRYEHRAMKNAIYDQIMEKIARIPQQWIGSGAVAHGRDYESHYVTAKTNNGWDKLSFSNKSGEEFRTCIFGEMGSTNSGTAMGARGNFYIGRAGDTRLEDKPVKGIVAGDPRGNDSSIQAAGVPIYKNLGRASSGRSVAPATPTAKRTVISTASIALLRKGEDSTPTATDDNIGTTTGNRANYVEGSVVTEETTYNVTCLSDYGGSIFQHRNSVVVQPRIIDTDNETLVQPWEIPAKLKPGTLVLMEGTFSVWFIPGGNPVYQFTASVIKILDESDEEPQLPTKYNEAQVKTPKEMVTPKRLSAFDDFGSPSKKAKKSSGAGSNNKEAGAKNKGKGKTKV</sequence>
<keyword evidence="3" id="KW-1185">Reference proteome</keyword>
<reference evidence="2 3" key="1">
    <citation type="submission" date="2019-01" db="EMBL/GenBank/DDBJ databases">
        <title>Draft genome sequence of Psathyrella aberdarensis IHI B618.</title>
        <authorList>
            <person name="Buettner E."/>
            <person name="Kellner H."/>
        </authorList>
    </citation>
    <scope>NUCLEOTIDE SEQUENCE [LARGE SCALE GENOMIC DNA]</scope>
    <source>
        <strain evidence="2 3">IHI B618</strain>
    </source>
</reference>
<organism evidence="2 3">
    <name type="scientific">Candolleomyces aberdarensis</name>
    <dbReference type="NCBI Taxonomy" id="2316362"/>
    <lineage>
        <taxon>Eukaryota</taxon>
        <taxon>Fungi</taxon>
        <taxon>Dikarya</taxon>
        <taxon>Basidiomycota</taxon>
        <taxon>Agaricomycotina</taxon>
        <taxon>Agaricomycetes</taxon>
        <taxon>Agaricomycetidae</taxon>
        <taxon>Agaricales</taxon>
        <taxon>Agaricineae</taxon>
        <taxon>Psathyrellaceae</taxon>
        <taxon>Candolleomyces</taxon>
    </lineage>
</organism>
<dbReference type="OrthoDB" id="3060725at2759"/>
<evidence type="ECO:0000256" key="1">
    <source>
        <dbReference type="SAM" id="MobiDB-lite"/>
    </source>
</evidence>
<gene>
    <name evidence="2" type="ORF">EST38_g2033</name>
</gene>
<evidence type="ECO:0000313" key="3">
    <source>
        <dbReference type="Proteomes" id="UP000290288"/>
    </source>
</evidence>
<protein>
    <submittedName>
        <fullName evidence="2">Uncharacterized protein</fullName>
    </submittedName>
</protein>
<accession>A0A4Q2DXX4</accession>
<dbReference type="AlphaFoldDB" id="A0A4Q2DXX4"/>
<feature type="region of interest" description="Disordered" evidence="1">
    <location>
        <begin position="1"/>
        <end position="23"/>
    </location>
</feature>